<evidence type="ECO:0000313" key="5">
    <source>
        <dbReference type="Proteomes" id="UP000531840"/>
    </source>
</evidence>
<feature type="domain" description="Fe-containing alcohol dehydrogenase-like C-terminal" evidence="3">
    <location>
        <begin position="186"/>
        <end position="381"/>
    </location>
</feature>
<dbReference type="PANTHER" id="PTHR43633:SF1">
    <property type="entry name" value="ALCOHOL DEHYDROGENASE YQHD"/>
    <property type="match status" value="1"/>
</dbReference>
<dbReference type="PROSITE" id="PS00913">
    <property type="entry name" value="ADH_IRON_1"/>
    <property type="match status" value="1"/>
</dbReference>
<evidence type="ECO:0000313" key="4">
    <source>
        <dbReference type="EMBL" id="NYS47112.1"/>
    </source>
</evidence>
<dbReference type="Pfam" id="PF00465">
    <property type="entry name" value="Fe-ADH"/>
    <property type="match status" value="1"/>
</dbReference>
<dbReference type="Pfam" id="PF25137">
    <property type="entry name" value="ADH_Fe_C"/>
    <property type="match status" value="1"/>
</dbReference>
<dbReference type="Gene3D" id="1.20.1090.10">
    <property type="entry name" value="Dehydroquinate synthase-like - alpha domain"/>
    <property type="match status" value="1"/>
</dbReference>
<dbReference type="InterPro" id="IPR044731">
    <property type="entry name" value="BDH-like"/>
</dbReference>
<evidence type="ECO:0000259" key="2">
    <source>
        <dbReference type="Pfam" id="PF00465"/>
    </source>
</evidence>
<dbReference type="InterPro" id="IPR001670">
    <property type="entry name" value="ADH_Fe/GldA"/>
</dbReference>
<name>A0ABX2T0G1_9BACL</name>
<comment type="caution">
    <text evidence="4">The sequence shown here is derived from an EMBL/GenBank/DDBJ whole genome shotgun (WGS) entry which is preliminary data.</text>
</comment>
<dbReference type="Gene3D" id="3.40.50.1970">
    <property type="match status" value="1"/>
</dbReference>
<keyword evidence="5" id="KW-1185">Reference proteome</keyword>
<dbReference type="CDD" id="cd08187">
    <property type="entry name" value="BDH"/>
    <property type="match status" value="1"/>
</dbReference>
<evidence type="ECO:0000256" key="1">
    <source>
        <dbReference type="ARBA" id="ARBA00023002"/>
    </source>
</evidence>
<dbReference type="PROSITE" id="PS00060">
    <property type="entry name" value="ADH_IRON_2"/>
    <property type="match status" value="1"/>
</dbReference>
<dbReference type="RefSeq" id="WP_179940626.1">
    <property type="nucleotide sequence ID" value="NZ_JACBYF010000003.1"/>
</dbReference>
<feature type="domain" description="Alcohol dehydrogenase iron-type/glycerol dehydrogenase GldA" evidence="2">
    <location>
        <begin position="9"/>
        <end position="175"/>
    </location>
</feature>
<sequence>MQNFMYKNPTKIIFGKNQITKLFEQIKPYGKNVLLVYGGGSIKKTGLYCSILEELEYFNVYELEGVEPNPRVTTAQKGANLVKEKNIDFILAVGGGSVIDCTKLISAASKYDGDAWDIVIGKHVPKEATPFGTVLTLSATASEMNAGSVITNLETKQKLGWGSPLVYPQFSILDPTLTFTLPRNQTVNGIVDMMSHICEQYFNEVENSDLHDAMMEGVLKQIMIYGPKCLENPKDYEARSIIMMAGTIALNGQLRWGFNGDWASHGLEHAVSAVFDIAHAEGLAMVMPNWMKFVMPNHVAKFKKFAINVFDVETSNKTDEEIALEGINKLQQFWQQIGAPTKLSERNINKEDIPTIVNSIARQIGNMQPLTKEDAAKIYEMSL</sequence>
<evidence type="ECO:0000259" key="3">
    <source>
        <dbReference type="Pfam" id="PF25137"/>
    </source>
</evidence>
<dbReference type="InterPro" id="IPR018211">
    <property type="entry name" value="ADH_Fe_CS"/>
</dbReference>
<proteinExistence type="predicted"/>
<protein>
    <submittedName>
        <fullName evidence="4">Iron-containing alcohol dehydrogenase</fullName>
    </submittedName>
</protein>
<keyword evidence="1" id="KW-0560">Oxidoreductase</keyword>
<dbReference type="InterPro" id="IPR056798">
    <property type="entry name" value="ADH_Fe_C"/>
</dbReference>
<dbReference type="SUPFAM" id="SSF56796">
    <property type="entry name" value="Dehydroquinate synthase-like"/>
    <property type="match status" value="1"/>
</dbReference>
<dbReference type="EMBL" id="JACBYF010000003">
    <property type="protein sequence ID" value="NYS47112.1"/>
    <property type="molecule type" value="Genomic_DNA"/>
</dbReference>
<reference evidence="4 5" key="1">
    <citation type="submission" date="2020-07" db="EMBL/GenBank/DDBJ databases">
        <title>MOT database genomes.</title>
        <authorList>
            <person name="Joseph S."/>
            <person name="Aduse-Opoku J."/>
            <person name="Hashim A."/>
            <person name="Wade W."/>
            <person name="Curtis M."/>
        </authorList>
    </citation>
    <scope>NUCLEOTIDE SEQUENCE [LARGE SCALE GENOMIC DNA]</scope>
    <source>
        <strain evidence="4 5">CIP 106318</strain>
    </source>
</reference>
<organism evidence="4 5">
    <name type="scientific">Gemelliphila palaticanis</name>
    <dbReference type="NCBI Taxonomy" id="81950"/>
    <lineage>
        <taxon>Bacteria</taxon>
        <taxon>Bacillati</taxon>
        <taxon>Bacillota</taxon>
        <taxon>Bacilli</taxon>
        <taxon>Bacillales</taxon>
        <taxon>Gemellaceae</taxon>
        <taxon>Gemelliphila</taxon>
    </lineage>
</organism>
<dbReference type="Proteomes" id="UP000531840">
    <property type="component" value="Unassembled WGS sequence"/>
</dbReference>
<accession>A0ABX2T0G1</accession>
<dbReference type="PANTHER" id="PTHR43633">
    <property type="entry name" value="ALCOHOL DEHYDROGENASE YQHD"/>
    <property type="match status" value="1"/>
</dbReference>
<gene>
    <name evidence="4" type="ORF">HZY85_02745</name>
</gene>